<dbReference type="Proteomes" id="UP000194931">
    <property type="component" value="Unassembled WGS sequence"/>
</dbReference>
<comment type="caution">
    <text evidence="1">The sequence shown here is derived from an EMBL/GenBank/DDBJ whole genome shotgun (WGS) entry which is preliminary data.</text>
</comment>
<sequence>MKHYGIIFVFCNSSHPRHLAYGTPAPSITPLPQQPHTAVYRHHHARRTWIYTTRLSRNHDQVI</sequence>
<reference evidence="2" key="1">
    <citation type="submission" date="2014-06" db="EMBL/GenBank/DDBJ databases">
        <authorList>
            <person name="Winans N.J."/>
            <person name="Newell P.D."/>
            <person name="Douglas A.E."/>
        </authorList>
    </citation>
    <scope>NUCLEOTIDE SEQUENCE [LARGE SCALE GENOMIC DNA]</scope>
</reference>
<keyword evidence="2" id="KW-1185">Reference proteome</keyword>
<name>A0A252BVP7_9PROT</name>
<accession>A0A252BVP7</accession>
<evidence type="ECO:0000313" key="2">
    <source>
        <dbReference type="Proteomes" id="UP000194931"/>
    </source>
</evidence>
<protein>
    <submittedName>
        <fullName evidence="1">Uncharacterized protein</fullName>
    </submittedName>
</protein>
<evidence type="ECO:0000313" key="1">
    <source>
        <dbReference type="EMBL" id="OUJ13028.1"/>
    </source>
</evidence>
<organism evidence="1 2">
    <name type="scientific">Acetobacter okinawensis</name>
    <dbReference type="NCBI Taxonomy" id="1076594"/>
    <lineage>
        <taxon>Bacteria</taxon>
        <taxon>Pseudomonadati</taxon>
        <taxon>Pseudomonadota</taxon>
        <taxon>Alphaproteobacteria</taxon>
        <taxon>Acetobacterales</taxon>
        <taxon>Acetobacteraceae</taxon>
        <taxon>Acetobacter</taxon>
    </lineage>
</organism>
<gene>
    <name evidence="1" type="ORF">HK26_11790</name>
</gene>
<dbReference type="AlphaFoldDB" id="A0A252BVP7"/>
<proteinExistence type="predicted"/>
<dbReference type="EMBL" id="JOPJ01000007">
    <property type="protein sequence ID" value="OUJ13028.1"/>
    <property type="molecule type" value="Genomic_DNA"/>
</dbReference>